<protein>
    <submittedName>
        <fullName evidence="1">Uncharacterized protein</fullName>
    </submittedName>
</protein>
<proteinExistence type="predicted"/>
<dbReference type="EMBL" id="JBBCAQ010000032">
    <property type="protein sequence ID" value="KAK7583699.1"/>
    <property type="molecule type" value="Genomic_DNA"/>
</dbReference>
<dbReference type="AlphaFoldDB" id="A0AAN9Y233"/>
<reference evidence="1 2" key="1">
    <citation type="submission" date="2024-03" db="EMBL/GenBank/DDBJ databases">
        <title>Adaptation during the transition from Ophiocordyceps entomopathogen to insect associate is accompanied by gene loss and intensified selection.</title>
        <authorList>
            <person name="Ward C.M."/>
            <person name="Onetto C.A."/>
            <person name="Borneman A.R."/>
        </authorList>
    </citation>
    <scope>NUCLEOTIDE SEQUENCE [LARGE SCALE GENOMIC DNA]</scope>
    <source>
        <strain evidence="1">AWRI1</strain>
        <tissue evidence="1">Single Adult Female</tissue>
    </source>
</reference>
<dbReference type="Proteomes" id="UP001367676">
    <property type="component" value="Unassembled WGS sequence"/>
</dbReference>
<organism evidence="1 2">
    <name type="scientific">Parthenolecanium corni</name>
    <dbReference type="NCBI Taxonomy" id="536013"/>
    <lineage>
        <taxon>Eukaryota</taxon>
        <taxon>Metazoa</taxon>
        <taxon>Ecdysozoa</taxon>
        <taxon>Arthropoda</taxon>
        <taxon>Hexapoda</taxon>
        <taxon>Insecta</taxon>
        <taxon>Pterygota</taxon>
        <taxon>Neoptera</taxon>
        <taxon>Paraneoptera</taxon>
        <taxon>Hemiptera</taxon>
        <taxon>Sternorrhyncha</taxon>
        <taxon>Coccoidea</taxon>
        <taxon>Coccidae</taxon>
        <taxon>Parthenolecanium</taxon>
    </lineage>
</organism>
<accession>A0AAN9Y233</accession>
<evidence type="ECO:0000313" key="1">
    <source>
        <dbReference type="EMBL" id="KAK7583699.1"/>
    </source>
</evidence>
<keyword evidence="2" id="KW-1185">Reference proteome</keyword>
<name>A0AAN9Y233_9HEMI</name>
<sequence length="91" mass="9954">MLIEKKEVEKKGLADAAVAKAAQPLSCADNDLKQITNYEYIAAAAAATPTPTPTPTYVHFVAPIIIFNERLKKRGKKTCLLIGYCRSPTNF</sequence>
<gene>
    <name evidence="1" type="ORF">V9T40_004662</name>
</gene>
<comment type="caution">
    <text evidence="1">The sequence shown here is derived from an EMBL/GenBank/DDBJ whole genome shotgun (WGS) entry which is preliminary data.</text>
</comment>
<evidence type="ECO:0000313" key="2">
    <source>
        <dbReference type="Proteomes" id="UP001367676"/>
    </source>
</evidence>